<dbReference type="SMART" id="SM00915">
    <property type="entry name" value="Jacalin"/>
    <property type="match status" value="1"/>
</dbReference>
<dbReference type="GO" id="GO:0009699">
    <property type="term" value="P:phenylpropanoid biosynthetic process"/>
    <property type="evidence" value="ECO:0007669"/>
    <property type="project" value="UniProtKB-ARBA"/>
</dbReference>
<dbReference type="Gene3D" id="2.40.480.10">
    <property type="entry name" value="Allene oxide cyclase-like"/>
    <property type="match status" value="1"/>
</dbReference>
<comment type="subcellular location">
    <subcellularLocation>
        <location evidence="5">Secreted</location>
        <location evidence="5">Extracellular space</location>
        <location evidence="5">Apoplast</location>
    </subcellularLocation>
</comment>
<comment type="similarity">
    <text evidence="1 5">Belongs to the plant dirigent protein family.</text>
</comment>
<keyword evidence="4" id="KW-0430">Lectin</keyword>
<comment type="function">
    <text evidence="5">Dirigent proteins impart stereoselectivity on the phenoxy radical-coupling reaction, yielding optically active lignans from two molecules of coniferyl alcohol in the biosynthesis of lignans, flavonolignans, and alkaloids and thus plays a central role in plant secondary metabolism.</text>
</comment>
<dbReference type="PROSITE" id="PS51752">
    <property type="entry name" value="JACALIN_LECTIN"/>
    <property type="match status" value="1"/>
</dbReference>
<protein>
    <recommendedName>
        <fullName evidence="5">Dirigent protein</fullName>
    </recommendedName>
</protein>
<dbReference type="InterPro" id="IPR036404">
    <property type="entry name" value="Jacalin-like_lectin_dom_sf"/>
</dbReference>
<gene>
    <name evidence="7" type="ORF">URODEC1_LOCUS107659</name>
</gene>
<dbReference type="InterPro" id="IPR044859">
    <property type="entry name" value="Allene_oxi_cyc_Dirigent"/>
</dbReference>
<evidence type="ECO:0000256" key="2">
    <source>
        <dbReference type="ARBA" id="ARBA00011738"/>
    </source>
</evidence>
<dbReference type="GO" id="GO:0030246">
    <property type="term" value="F:carbohydrate binding"/>
    <property type="evidence" value="ECO:0007669"/>
    <property type="project" value="UniProtKB-KW"/>
</dbReference>
<evidence type="ECO:0000259" key="6">
    <source>
        <dbReference type="PROSITE" id="PS51752"/>
    </source>
</evidence>
<dbReference type="PANTHER" id="PTHR46506">
    <property type="entry name" value="OS05G0143600 PROTEIN"/>
    <property type="match status" value="1"/>
</dbReference>
<dbReference type="Proteomes" id="UP001497457">
    <property type="component" value="Chromosome 7b"/>
</dbReference>
<dbReference type="InterPro" id="IPR033734">
    <property type="entry name" value="Jacalin-like_lectin_dom_plant"/>
</dbReference>
<dbReference type="InterPro" id="IPR004265">
    <property type="entry name" value="Dirigent"/>
</dbReference>
<proteinExistence type="inferred from homology"/>
<dbReference type="Gene3D" id="2.100.10.30">
    <property type="entry name" value="Jacalin-like lectin domain"/>
    <property type="match status" value="1"/>
</dbReference>
<evidence type="ECO:0000256" key="5">
    <source>
        <dbReference type="RuleBase" id="RU363099"/>
    </source>
</evidence>
<dbReference type="SUPFAM" id="SSF51101">
    <property type="entry name" value="Mannose-binding lectins"/>
    <property type="match status" value="1"/>
</dbReference>
<dbReference type="InterPro" id="IPR001229">
    <property type="entry name" value="Jacalin-like_lectin_dom"/>
</dbReference>
<evidence type="ECO:0000256" key="1">
    <source>
        <dbReference type="ARBA" id="ARBA00010746"/>
    </source>
</evidence>
<dbReference type="CDD" id="cd09612">
    <property type="entry name" value="Jacalin"/>
    <property type="match status" value="1"/>
</dbReference>
<organism evidence="7 8">
    <name type="scientific">Urochloa decumbens</name>
    <dbReference type="NCBI Taxonomy" id="240449"/>
    <lineage>
        <taxon>Eukaryota</taxon>
        <taxon>Viridiplantae</taxon>
        <taxon>Streptophyta</taxon>
        <taxon>Embryophyta</taxon>
        <taxon>Tracheophyta</taxon>
        <taxon>Spermatophyta</taxon>
        <taxon>Magnoliopsida</taxon>
        <taxon>Liliopsida</taxon>
        <taxon>Poales</taxon>
        <taxon>Poaceae</taxon>
        <taxon>PACMAD clade</taxon>
        <taxon>Panicoideae</taxon>
        <taxon>Panicodae</taxon>
        <taxon>Paniceae</taxon>
        <taxon>Melinidinae</taxon>
        <taxon>Urochloa</taxon>
    </lineage>
</organism>
<name>A0ABC9FNW0_9POAL</name>
<dbReference type="AlphaFoldDB" id="A0ABC9FNW0"/>
<dbReference type="Pfam" id="PF03018">
    <property type="entry name" value="Dirigent"/>
    <property type="match status" value="1"/>
</dbReference>
<accession>A0ABC9FNW0</accession>
<evidence type="ECO:0000313" key="8">
    <source>
        <dbReference type="Proteomes" id="UP001497457"/>
    </source>
</evidence>
<sequence length="312" mass="33490">MDPAKFKITPSVAPAEWIELVFERLYLYQTTSGPNANEAPIIDNTGPMGKTVVNNWEVYDGPGSDAKIIARAQGLHIQAGNWLCAFSLVFVNESFSGSTLQVMGITTEFEAEDEWAIVGGTGEFDMATGSVSKLLYEQRSDGNILELGIRALCPRGIRYPIIRIGPWGGNGGSQDIEDASMIKYLESVTITHSGSVVDSIQFDYVDITYQAQSAGPWGGSGGLQADTIHLDESELITQVSGTVGTYGGDTAVTSIMFVTSSLKTYGPWGLENGTPFTYTVQPCGGIVGFFARDGPYLTAIGVYVRQSSCLEI</sequence>
<feature type="domain" description="Jacalin-type lectin" evidence="6">
    <location>
        <begin position="161"/>
        <end position="306"/>
    </location>
</feature>
<keyword evidence="3 5" id="KW-0964">Secreted</keyword>
<evidence type="ECO:0000313" key="7">
    <source>
        <dbReference type="EMBL" id="CAL5079504.1"/>
    </source>
</evidence>
<reference evidence="7 8" key="2">
    <citation type="submission" date="2024-10" db="EMBL/GenBank/DDBJ databases">
        <authorList>
            <person name="Ryan C."/>
        </authorList>
    </citation>
    <scope>NUCLEOTIDE SEQUENCE [LARGE SCALE GENOMIC DNA]</scope>
</reference>
<keyword evidence="8" id="KW-1185">Reference proteome</keyword>
<dbReference type="GO" id="GO:0048046">
    <property type="term" value="C:apoplast"/>
    <property type="evidence" value="ECO:0007669"/>
    <property type="project" value="UniProtKB-SubCell"/>
</dbReference>
<dbReference type="Pfam" id="PF01419">
    <property type="entry name" value="Jacalin"/>
    <property type="match status" value="1"/>
</dbReference>
<evidence type="ECO:0000256" key="3">
    <source>
        <dbReference type="ARBA" id="ARBA00022525"/>
    </source>
</evidence>
<keyword evidence="5" id="KW-0052">Apoplast</keyword>
<dbReference type="EMBL" id="OZ075117">
    <property type="protein sequence ID" value="CAL5079504.1"/>
    <property type="molecule type" value="Genomic_DNA"/>
</dbReference>
<comment type="subunit">
    <text evidence="2 5">Homodimer.</text>
</comment>
<reference evidence="8" key="1">
    <citation type="submission" date="2024-06" db="EMBL/GenBank/DDBJ databases">
        <authorList>
            <person name="Ryan C."/>
        </authorList>
    </citation>
    <scope>NUCLEOTIDE SEQUENCE [LARGE SCALE GENOMIC DNA]</scope>
</reference>
<evidence type="ECO:0000256" key="4">
    <source>
        <dbReference type="ARBA" id="ARBA00022734"/>
    </source>
</evidence>